<dbReference type="GO" id="GO:0017111">
    <property type="term" value="F:ribonucleoside triphosphate phosphatase activity"/>
    <property type="evidence" value="ECO:0007669"/>
    <property type="project" value="TreeGrafter"/>
</dbReference>
<keyword evidence="4" id="KW-1185">Reference proteome</keyword>
<dbReference type="SUPFAM" id="SSF53649">
    <property type="entry name" value="Alkaline phosphatase-like"/>
    <property type="match status" value="1"/>
</dbReference>
<organism evidence="3 4">
    <name type="scientific">Hydnomerulius pinastri MD-312</name>
    <dbReference type="NCBI Taxonomy" id="994086"/>
    <lineage>
        <taxon>Eukaryota</taxon>
        <taxon>Fungi</taxon>
        <taxon>Dikarya</taxon>
        <taxon>Basidiomycota</taxon>
        <taxon>Agaricomycotina</taxon>
        <taxon>Agaricomycetes</taxon>
        <taxon>Agaricomycetidae</taxon>
        <taxon>Boletales</taxon>
        <taxon>Boletales incertae sedis</taxon>
        <taxon>Leucogyrophana</taxon>
    </lineage>
</organism>
<dbReference type="PANTHER" id="PTHR10151">
    <property type="entry name" value="ECTONUCLEOTIDE PYROPHOSPHATASE/PHOSPHODIESTERASE"/>
    <property type="match status" value="1"/>
</dbReference>
<evidence type="ECO:0000256" key="1">
    <source>
        <dbReference type="SAM" id="MobiDB-lite"/>
    </source>
</evidence>
<sequence length="525" mass="57804">MAGHRPSNDKAHNDEETRGLLSNVDGDVEDTASSPPAPSSAPSECSSKPRLKLLASLSALVFLVLAGGAAYVLTRAPQTPTKQRGELLSNGTHEFKRTAILISIDGLRADYLDRGLTPHLLDISKQGIRAKYMKPIFPTLTFPNHWALMTGLHAESHGIIANNFWDPASDTEFWYNRIESAWNASWWLGEPMWETAERAGVVTANLMWPGPPTTLSGASPSYFVPWRDKVPLQEKLDQILEWIDGEKEGRPELILAYEPSLDQAGHATGPMSALVNQTLSEIDTFAHSLHTSLLARNLSQICDVIFVSDHGMGDTSDVEWVYVDGEGILGDTWKNVTHHDGWPSMGLRFVEGTDERIVLEKLVQASKNPEFERKFEVYTAEGYVGGDVVDALTMPTRYHFSSHERIAPIWIVPKLGYALTTKAMGEDGMSIGNHGYDNEEPSMGAIFVAHGPFSHGAKSLSLSSSSSSSPSASSDMWHSTADDAYIMPGFPNVEIYNLIMRLLDIEEWGVATNGTRGFWDAYVDL</sequence>
<dbReference type="EMBL" id="KN839846">
    <property type="protein sequence ID" value="KIJ64399.1"/>
    <property type="molecule type" value="Genomic_DNA"/>
</dbReference>
<evidence type="ECO:0000313" key="4">
    <source>
        <dbReference type="Proteomes" id="UP000053820"/>
    </source>
</evidence>
<reference evidence="3 4" key="1">
    <citation type="submission" date="2014-04" db="EMBL/GenBank/DDBJ databases">
        <title>Evolutionary Origins and Diversification of the Mycorrhizal Mutualists.</title>
        <authorList>
            <consortium name="DOE Joint Genome Institute"/>
            <consortium name="Mycorrhizal Genomics Consortium"/>
            <person name="Kohler A."/>
            <person name="Kuo A."/>
            <person name="Nagy L.G."/>
            <person name="Floudas D."/>
            <person name="Copeland A."/>
            <person name="Barry K.W."/>
            <person name="Cichocki N."/>
            <person name="Veneault-Fourrey C."/>
            <person name="LaButti K."/>
            <person name="Lindquist E.A."/>
            <person name="Lipzen A."/>
            <person name="Lundell T."/>
            <person name="Morin E."/>
            <person name="Murat C."/>
            <person name="Riley R."/>
            <person name="Ohm R."/>
            <person name="Sun H."/>
            <person name="Tunlid A."/>
            <person name="Henrissat B."/>
            <person name="Grigoriev I.V."/>
            <person name="Hibbett D.S."/>
            <person name="Martin F."/>
        </authorList>
    </citation>
    <scope>NUCLEOTIDE SEQUENCE [LARGE SCALE GENOMIC DNA]</scope>
    <source>
        <strain evidence="3 4">MD-312</strain>
    </source>
</reference>
<keyword evidence="2" id="KW-0812">Transmembrane</keyword>
<feature type="compositionally biased region" description="Basic and acidic residues" evidence="1">
    <location>
        <begin position="1"/>
        <end position="18"/>
    </location>
</feature>
<proteinExistence type="predicted"/>
<dbReference type="GO" id="GO:0047429">
    <property type="term" value="F:nucleoside triphosphate diphosphatase activity"/>
    <property type="evidence" value="ECO:0007669"/>
    <property type="project" value="TreeGrafter"/>
</dbReference>
<dbReference type="InterPro" id="IPR002591">
    <property type="entry name" value="Phosphodiest/P_Trfase"/>
</dbReference>
<name>A0A0C9VFR6_9AGAM</name>
<dbReference type="GO" id="GO:0009141">
    <property type="term" value="P:nucleoside triphosphate metabolic process"/>
    <property type="evidence" value="ECO:0007669"/>
    <property type="project" value="TreeGrafter"/>
</dbReference>
<feature type="transmembrane region" description="Helical" evidence="2">
    <location>
        <begin position="53"/>
        <end position="73"/>
    </location>
</feature>
<keyword evidence="2" id="KW-0472">Membrane</keyword>
<evidence type="ECO:0008006" key="5">
    <source>
        <dbReference type="Google" id="ProtNLM"/>
    </source>
</evidence>
<dbReference type="Proteomes" id="UP000053820">
    <property type="component" value="Unassembled WGS sequence"/>
</dbReference>
<dbReference type="HOGENOM" id="CLU_017594_4_2_1"/>
<dbReference type="OrthoDB" id="415411at2759"/>
<evidence type="ECO:0000313" key="3">
    <source>
        <dbReference type="EMBL" id="KIJ64399.1"/>
    </source>
</evidence>
<keyword evidence="2" id="KW-1133">Transmembrane helix</keyword>
<dbReference type="Pfam" id="PF01663">
    <property type="entry name" value="Phosphodiest"/>
    <property type="match status" value="1"/>
</dbReference>
<gene>
    <name evidence="3" type="ORF">HYDPIDRAFT_28347</name>
</gene>
<protein>
    <recommendedName>
        <fullName evidence="5">Phosphodiest-domain-containing protein</fullName>
    </recommendedName>
</protein>
<dbReference type="Gene3D" id="3.40.720.10">
    <property type="entry name" value="Alkaline Phosphatase, subunit A"/>
    <property type="match status" value="1"/>
</dbReference>
<dbReference type="PANTHER" id="PTHR10151:SF120">
    <property type="entry name" value="BIS(5'-ADENOSYL)-TRIPHOSPHATASE"/>
    <property type="match status" value="1"/>
</dbReference>
<dbReference type="InterPro" id="IPR017850">
    <property type="entry name" value="Alkaline_phosphatase_core_sf"/>
</dbReference>
<accession>A0A0C9VFR6</accession>
<feature type="region of interest" description="Disordered" evidence="1">
    <location>
        <begin position="1"/>
        <end position="46"/>
    </location>
</feature>
<dbReference type="AlphaFoldDB" id="A0A0C9VFR6"/>
<evidence type="ECO:0000256" key="2">
    <source>
        <dbReference type="SAM" id="Phobius"/>
    </source>
</evidence>
<dbReference type="CDD" id="cd16018">
    <property type="entry name" value="Enpp"/>
    <property type="match status" value="1"/>
</dbReference>